<keyword evidence="4" id="KW-1185">Reference proteome</keyword>
<dbReference type="PANTHER" id="PTHR36109:SF2">
    <property type="entry name" value="MEMBRANE PROTEIN"/>
    <property type="match status" value="1"/>
</dbReference>
<feature type="transmembrane region" description="Helical" evidence="1">
    <location>
        <begin position="100"/>
        <end position="123"/>
    </location>
</feature>
<evidence type="ECO:0000259" key="2">
    <source>
        <dbReference type="Pfam" id="PF11181"/>
    </source>
</evidence>
<organism evidence="3 4">
    <name type="scientific">Gemmata obscuriglobus</name>
    <dbReference type="NCBI Taxonomy" id="114"/>
    <lineage>
        <taxon>Bacteria</taxon>
        <taxon>Pseudomonadati</taxon>
        <taxon>Planctomycetota</taxon>
        <taxon>Planctomycetia</taxon>
        <taxon>Gemmatales</taxon>
        <taxon>Gemmataceae</taxon>
        <taxon>Gemmata</taxon>
    </lineage>
</organism>
<evidence type="ECO:0000313" key="4">
    <source>
        <dbReference type="Proteomes" id="UP000245802"/>
    </source>
</evidence>
<evidence type="ECO:0000313" key="3">
    <source>
        <dbReference type="EMBL" id="AWM41151.1"/>
    </source>
</evidence>
<dbReference type="PANTHER" id="PTHR36109">
    <property type="entry name" value="MEMBRANE PROTEIN-RELATED"/>
    <property type="match status" value="1"/>
</dbReference>
<proteinExistence type="predicted"/>
<dbReference type="EMBL" id="CP025958">
    <property type="protein sequence ID" value="AWM41151.1"/>
    <property type="molecule type" value="Genomic_DNA"/>
</dbReference>
<keyword evidence="1" id="KW-0812">Transmembrane</keyword>
<feature type="domain" description="General stress protein 17M-like" evidence="2">
    <location>
        <begin position="10"/>
        <end position="72"/>
    </location>
</feature>
<dbReference type="Proteomes" id="UP000245802">
    <property type="component" value="Chromosome"/>
</dbReference>
<keyword evidence="1" id="KW-1133">Transmembrane helix</keyword>
<accession>A0A2Z3H8D8</accession>
<sequence>MAKAATCNTTVGVFSTRDAAERAIDELKNAGYRDDQIGLVAKDANGKTVRRDGSGAQDTNAAEGAAIGAVAGGGALALGSLAVSFGMIPVIGPVLAVGPLAAALISAAGGAAAASIAGALIGWGIPEEDARYYEDAVQSGRYLVTVECGQGDDARNLLSRSGGYDRASAPMI</sequence>
<dbReference type="Pfam" id="PF11181">
    <property type="entry name" value="YflT"/>
    <property type="match status" value="1"/>
</dbReference>
<dbReference type="InterPro" id="IPR025889">
    <property type="entry name" value="GSP17M-like_dom"/>
</dbReference>
<protein>
    <recommendedName>
        <fullName evidence="2">General stress protein 17M-like domain-containing protein</fullName>
    </recommendedName>
</protein>
<gene>
    <name evidence="3" type="ORF">C1280_31955</name>
</gene>
<dbReference type="InterPro" id="IPR052948">
    <property type="entry name" value="Low_temp-induced_all0457"/>
</dbReference>
<keyword evidence="1" id="KW-0472">Membrane</keyword>
<dbReference type="OrthoDB" id="292506at2"/>
<dbReference type="AlphaFoldDB" id="A0A2Z3H8D8"/>
<feature type="transmembrane region" description="Helical" evidence="1">
    <location>
        <begin position="65"/>
        <end position="88"/>
    </location>
</feature>
<evidence type="ECO:0000256" key="1">
    <source>
        <dbReference type="SAM" id="Phobius"/>
    </source>
</evidence>
<dbReference type="KEGG" id="gog:C1280_31955"/>
<name>A0A2Z3H8D8_9BACT</name>
<reference evidence="3 4" key="1">
    <citation type="submission" date="2018-01" db="EMBL/GenBank/DDBJ databases">
        <title>G. obscuriglobus.</title>
        <authorList>
            <person name="Franke J."/>
            <person name="Blomberg W."/>
            <person name="Selmecki A."/>
        </authorList>
    </citation>
    <scope>NUCLEOTIDE SEQUENCE [LARGE SCALE GENOMIC DNA]</scope>
    <source>
        <strain evidence="3 4">DSM 5831</strain>
    </source>
</reference>
<dbReference type="RefSeq" id="WP_010039623.1">
    <property type="nucleotide sequence ID" value="NZ_CP025958.1"/>
</dbReference>